<organism evidence="2 3">
    <name type="scientific">Candidatus Manganitrophus noduliformans</name>
    <dbReference type="NCBI Taxonomy" id="2606439"/>
    <lineage>
        <taxon>Bacteria</taxon>
        <taxon>Pseudomonadati</taxon>
        <taxon>Nitrospirota</taxon>
        <taxon>Nitrospiria</taxon>
        <taxon>Candidatus Troglogloeales</taxon>
        <taxon>Candidatus Manganitrophaceae</taxon>
        <taxon>Candidatus Manganitrophus</taxon>
    </lineage>
</organism>
<proteinExistence type="predicted"/>
<dbReference type="GO" id="GO:0005829">
    <property type="term" value="C:cytosol"/>
    <property type="evidence" value="ECO:0007669"/>
    <property type="project" value="TreeGrafter"/>
</dbReference>
<name>A0A7X6DN19_9BACT</name>
<dbReference type="InterPro" id="IPR036397">
    <property type="entry name" value="RNaseH_sf"/>
</dbReference>
<dbReference type="InterPro" id="IPR013520">
    <property type="entry name" value="Ribonucl_H"/>
</dbReference>
<keyword evidence="3" id="KW-1185">Reference proteome</keyword>
<dbReference type="InterPro" id="IPR012337">
    <property type="entry name" value="RNaseH-like_sf"/>
</dbReference>
<dbReference type="GO" id="GO:0008408">
    <property type="term" value="F:3'-5' exonuclease activity"/>
    <property type="evidence" value="ECO:0007669"/>
    <property type="project" value="TreeGrafter"/>
</dbReference>
<sequence length="174" mass="19476">MIRFVAIDFEIADYGPDSACAVALVTAVGGEIVRREQYLIRPPRRSFVFTYLHGIDWRRVAGEPTFKDLWPTIRKGLSEADFLATHNARFDQSVLNACCEAAGVVPPPHRFVCTVRLARSAWGIYPTRLPDVCRFLGIRLHHHDPLSDAEACARIVLASQKHGKKSALVPMPVR</sequence>
<keyword evidence="2" id="KW-0269">Exonuclease</keyword>
<dbReference type="Proteomes" id="UP000534783">
    <property type="component" value="Unassembled WGS sequence"/>
</dbReference>
<dbReference type="Gene3D" id="3.30.420.10">
    <property type="entry name" value="Ribonuclease H-like superfamily/Ribonuclease H"/>
    <property type="match status" value="1"/>
</dbReference>
<dbReference type="EMBL" id="VTOW01000001">
    <property type="protein sequence ID" value="NKE70132.1"/>
    <property type="molecule type" value="Genomic_DNA"/>
</dbReference>
<dbReference type="SMART" id="SM00479">
    <property type="entry name" value="EXOIII"/>
    <property type="match status" value="1"/>
</dbReference>
<dbReference type="GO" id="GO:0003676">
    <property type="term" value="F:nucleic acid binding"/>
    <property type="evidence" value="ECO:0007669"/>
    <property type="project" value="InterPro"/>
</dbReference>
<gene>
    <name evidence="2" type="ORF">MNODULE_05170</name>
</gene>
<comment type="caution">
    <text evidence="2">The sequence shown here is derived from an EMBL/GenBank/DDBJ whole genome shotgun (WGS) entry which is preliminary data.</text>
</comment>
<dbReference type="Pfam" id="PF00929">
    <property type="entry name" value="RNase_T"/>
    <property type="match status" value="1"/>
</dbReference>
<protein>
    <submittedName>
        <fullName evidence="2">3'-5' exonuclease</fullName>
    </submittedName>
</protein>
<keyword evidence="2" id="KW-0378">Hydrolase</keyword>
<dbReference type="CDD" id="cd06130">
    <property type="entry name" value="DNA_pol_III_epsilon_like"/>
    <property type="match status" value="1"/>
</dbReference>
<dbReference type="PANTHER" id="PTHR30231">
    <property type="entry name" value="DNA POLYMERASE III SUBUNIT EPSILON"/>
    <property type="match status" value="1"/>
</dbReference>
<evidence type="ECO:0000313" key="3">
    <source>
        <dbReference type="Proteomes" id="UP000534783"/>
    </source>
</evidence>
<dbReference type="SUPFAM" id="SSF53098">
    <property type="entry name" value="Ribonuclease H-like"/>
    <property type="match status" value="1"/>
</dbReference>
<reference evidence="2 3" key="1">
    <citation type="journal article" date="2020" name="Nature">
        <title>Bacterial chemolithoautotrophy via manganese oxidation.</title>
        <authorList>
            <person name="Yu H."/>
            <person name="Leadbetter J.R."/>
        </authorList>
    </citation>
    <scope>NUCLEOTIDE SEQUENCE [LARGE SCALE GENOMIC DNA]</scope>
    <source>
        <strain evidence="2 3">Mn-1</strain>
    </source>
</reference>
<dbReference type="AlphaFoldDB" id="A0A7X6DN19"/>
<keyword evidence="2" id="KW-0540">Nuclease</keyword>
<dbReference type="RefSeq" id="WP_168058395.1">
    <property type="nucleotide sequence ID" value="NZ_VTOW01000001.1"/>
</dbReference>
<evidence type="ECO:0000259" key="1">
    <source>
        <dbReference type="SMART" id="SM00479"/>
    </source>
</evidence>
<dbReference type="GO" id="GO:0006259">
    <property type="term" value="P:DNA metabolic process"/>
    <property type="evidence" value="ECO:0007669"/>
    <property type="project" value="UniProtKB-ARBA"/>
</dbReference>
<evidence type="ECO:0000313" key="2">
    <source>
        <dbReference type="EMBL" id="NKE70132.1"/>
    </source>
</evidence>
<feature type="domain" description="Exonuclease" evidence="1">
    <location>
        <begin position="3"/>
        <end position="165"/>
    </location>
</feature>
<dbReference type="PANTHER" id="PTHR30231:SF42">
    <property type="entry name" value="EXONUCLEASE"/>
    <property type="match status" value="1"/>
</dbReference>
<accession>A0A7X6DN19</accession>